<accession>X0T114</accession>
<dbReference type="GO" id="GO:0070403">
    <property type="term" value="F:NAD+ binding"/>
    <property type="evidence" value="ECO:0007669"/>
    <property type="project" value="InterPro"/>
</dbReference>
<feature type="domain" description="NAD-dependent epimerase/dehydratase" evidence="5">
    <location>
        <begin position="2"/>
        <end position="54"/>
    </location>
</feature>
<proteinExistence type="predicted"/>
<evidence type="ECO:0000256" key="2">
    <source>
        <dbReference type="ARBA" id="ARBA00022793"/>
    </source>
</evidence>
<comment type="caution">
    <text evidence="6">The sequence shown here is derived from an EMBL/GenBank/DDBJ whole genome shotgun (WGS) entry which is preliminary data.</text>
</comment>
<dbReference type="InterPro" id="IPR001509">
    <property type="entry name" value="Epimerase_deHydtase"/>
</dbReference>
<keyword evidence="4" id="KW-0456">Lyase</keyword>
<dbReference type="Gene3D" id="3.40.50.720">
    <property type="entry name" value="NAD(P)-binding Rossmann-like Domain"/>
    <property type="match status" value="1"/>
</dbReference>
<protein>
    <recommendedName>
        <fullName evidence="5">NAD-dependent epimerase/dehydratase domain-containing protein</fullName>
    </recommendedName>
</protein>
<dbReference type="UniPathway" id="UPA00796">
    <property type="reaction ID" value="UER00771"/>
</dbReference>
<dbReference type="EMBL" id="BARS01003892">
    <property type="protein sequence ID" value="GAF69750.1"/>
    <property type="molecule type" value="Genomic_DNA"/>
</dbReference>
<dbReference type="PANTHER" id="PTHR43078:SF6">
    <property type="entry name" value="UDP-GLUCURONIC ACID DECARBOXYLASE 1"/>
    <property type="match status" value="1"/>
</dbReference>
<name>X0T114_9ZZZZ</name>
<dbReference type="SUPFAM" id="SSF51735">
    <property type="entry name" value="NAD(P)-binding Rossmann-fold domains"/>
    <property type="match status" value="1"/>
</dbReference>
<gene>
    <name evidence="6" type="ORF">S01H1_07566</name>
</gene>
<dbReference type="GO" id="GO:0042732">
    <property type="term" value="P:D-xylose metabolic process"/>
    <property type="evidence" value="ECO:0007669"/>
    <property type="project" value="InterPro"/>
</dbReference>
<dbReference type="GO" id="GO:0048040">
    <property type="term" value="F:UDP-glucuronate decarboxylase activity"/>
    <property type="evidence" value="ECO:0007669"/>
    <property type="project" value="TreeGrafter"/>
</dbReference>
<dbReference type="GO" id="GO:0005737">
    <property type="term" value="C:cytoplasm"/>
    <property type="evidence" value="ECO:0007669"/>
    <property type="project" value="TreeGrafter"/>
</dbReference>
<feature type="non-terminal residue" evidence="6">
    <location>
        <position position="1"/>
    </location>
</feature>
<sequence length="135" mass="15371">GRVVPNFVMQALKGEPITVYGDGSQTRSFCYVSDMVDGLYKLMLSRTNEPVNLGNPEEMSMLDFARLIKELTGSKSKVVFKELPADDPKKRCPDITRAKKFLSWQPKIVLRDGLTRTIDWFKNPSDHEAPHLSQR</sequence>
<dbReference type="PANTHER" id="PTHR43078">
    <property type="entry name" value="UDP-GLUCURONIC ACID DECARBOXYLASE-RELATED"/>
    <property type="match status" value="1"/>
</dbReference>
<dbReference type="AlphaFoldDB" id="X0T114"/>
<dbReference type="GO" id="GO:0033320">
    <property type="term" value="P:UDP-D-xylose biosynthetic process"/>
    <property type="evidence" value="ECO:0007669"/>
    <property type="project" value="UniProtKB-UniPathway"/>
</dbReference>
<comment type="cofactor">
    <cofactor evidence="1">
        <name>NAD(+)</name>
        <dbReference type="ChEBI" id="CHEBI:57540"/>
    </cofactor>
</comment>
<evidence type="ECO:0000256" key="4">
    <source>
        <dbReference type="ARBA" id="ARBA00023239"/>
    </source>
</evidence>
<evidence type="ECO:0000313" key="6">
    <source>
        <dbReference type="EMBL" id="GAF69750.1"/>
    </source>
</evidence>
<keyword evidence="2" id="KW-0210">Decarboxylase</keyword>
<dbReference type="InterPro" id="IPR036291">
    <property type="entry name" value="NAD(P)-bd_dom_sf"/>
</dbReference>
<dbReference type="InterPro" id="IPR044516">
    <property type="entry name" value="UXS-like"/>
</dbReference>
<keyword evidence="3" id="KW-0520">NAD</keyword>
<evidence type="ECO:0000259" key="5">
    <source>
        <dbReference type="Pfam" id="PF01370"/>
    </source>
</evidence>
<dbReference type="Pfam" id="PF01370">
    <property type="entry name" value="Epimerase"/>
    <property type="match status" value="1"/>
</dbReference>
<evidence type="ECO:0000256" key="1">
    <source>
        <dbReference type="ARBA" id="ARBA00001911"/>
    </source>
</evidence>
<organism evidence="6">
    <name type="scientific">marine sediment metagenome</name>
    <dbReference type="NCBI Taxonomy" id="412755"/>
    <lineage>
        <taxon>unclassified sequences</taxon>
        <taxon>metagenomes</taxon>
        <taxon>ecological metagenomes</taxon>
    </lineage>
</organism>
<reference evidence="6" key="1">
    <citation type="journal article" date="2014" name="Front. Microbiol.">
        <title>High frequency of phylogenetically diverse reductive dehalogenase-homologous genes in deep subseafloor sedimentary metagenomes.</title>
        <authorList>
            <person name="Kawai M."/>
            <person name="Futagami T."/>
            <person name="Toyoda A."/>
            <person name="Takaki Y."/>
            <person name="Nishi S."/>
            <person name="Hori S."/>
            <person name="Arai W."/>
            <person name="Tsubouchi T."/>
            <person name="Morono Y."/>
            <person name="Uchiyama I."/>
            <person name="Ito T."/>
            <person name="Fujiyama A."/>
            <person name="Inagaki F."/>
            <person name="Takami H."/>
        </authorList>
    </citation>
    <scope>NUCLEOTIDE SEQUENCE</scope>
    <source>
        <strain evidence="6">Expedition CK06-06</strain>
    </source>
</reference>
<evidence type="ECO:0000256" key="3">
    <source>
        <dbReference type="ARBA" id="ARBA00023027"/>
    </source>
</evidence>